<feature type="region of interest" description="Disordered" evidence="1">
    <location>
        <begin position="55"/>
        <end position="91"/>
    </location>
</feature>
<reference evidence="2 3" key="1">
    <citation type="submission" date="2017-11" db="EMBL/GenBank/DDBJ databases">
        <title>Molecular characterization of Burkholderia pseudomallei and closely related isolates from Vietnam.</title>
        <authorList>
            <person name="Ustinov D.V."/>
            <person name="Antonov A.S."/>
            <person name="Avdusheva E.F."/>
            <person name="Shpak I.M."/>
            <person name="Zakharova I.B."/>
            <person name="Thi L.A."/>
            <person name="Teteryatnikova N."/>
            <person name="Lopasteyskaya Y.A."/>
            <person name="Kuzyutina J.A."/>
            <person name="Ngo T.N."/>
            <person name="Victorov D.V."/>
        </authorList>
    </citation>
    <scope>NUCLEOTIDE SEQUENCE [LARGE SCALE GENOMIC DNA]</scope>
    <source>
        <strain evidence="2 3">V1512</strain>
    </source>
</reference>
<evidence type="ECO:0000256" key="1">
    <source>
        <dbReference type="SAM" id="MobiDB-lite"/>
    </source>
</evidence>
<dbReference type="EMBL" id="PHRB01000001">
    <property type="protein sequence ID" value="PJO68125.1"/>
    <property type="molecule type" value="Genomic_DNA"/>
</dbReference>
<evidence type="ECO:0000313" key="3">
    <source>
        <dbReference type="Proteomes" id="UP000231878"/>
    </source>
</evidence>
<gene>
    <name evidence="2" type="ORF">CWD88_02410</name>
</gene>
<dbReference type="Proteomes" id="UP000231878">
    <property type="component" value="Unassembled WGS sequence"/>
</dbReference>
<comment type="caution">
    <text evidence="2">The sequence shown here is derived from an EMBL/GenBank/DDBJ whole genome shotgun (WGS) entry which is preliminary data.</text>
</comment>
<name>A0AAX0UID1_BURPE</name>
<dbReference type="AlphaFoldDB" id="A0AAX0UID1"/>
<feature type="compositionally biased region" description="Basic and acidic residues" evidence="1">
    <location>
        <begin position="55"/>
        <end position="73"/>
    </location>
</feature>
<sequence length="91" mass="10464">MRRPPPIPRRRRRACAARTRPHRHQGHRAVARTAKKICNGAFALSSQSMCRASMERSGEGFGERRNVNGRDDPLPEWSAPMQRWREAGEPF</sequence>
<proteinExistence type="predicted"/>
<feature type="region of interest" description="Disordered" evidence="1">
    <location>
        <begin position="1"/>
        <end position="30"/>
    </location>
</feature>
<evidence type="ECO:0000313" key="2">
    <source>
        <dbReference type="EMBL" id="PJO68125.1"/>
    </source>
</evidence>
<protein>
    <submittedName>
        <fullName evidence="2">Uncharacterized protein</fullName>
    </submittedName>
</protein>
<accession>A0AAX0UID1</accession>
<organism evidence="2 3">
    <name type="scientific">Burkholderia pseudomallei</name>
    <name type="common">Pseudomonas pseudomallei</name>
    <dbReference type="NCBI Taxonomy" id="28450"/>
    <lineage>
        <taxon>Bacteria</taxon>
        <taxon>Pseudomonadati</taxon>
        <taxon>Pseudomonadota</taxon>
        <taxon>Betaproteobacteria</taxon>
        <taxon>Burkholderiales</taxon>
        <taxon>Burkholderiaceae</taxon>
        <taxon>Burkholderia</taxon>
        <taxon>pseudomallei group</taxon>
    </lineage>
</organism>